<feature type="domain" description="Methyltransferase" evidence="1">
    <location>
        <begin position="165"/>
        <end position="302"/>
    </location>
</feature>
<dbReference type="Proteomes" id="UP000199800">
    <property type="component" value="Unassembled WGS sequence"/>
</dbReference>
<keyword evidence="2" id="KW-0489">Methyltransferase</keyword>
<dbReference type="PANTHER" id="PTHR13369:SF3">
    <property type="entry name" value="METHYLTRANSFERASE DOMAIN-CONTAINING PROTEIN"/>
    <property type="match status" value="1"/>
</dbReference>
<dbReference type="EMBL" id="FOHN01000008">
    <property type="protein sequence ID" value="SET09735.1"/>
    <property type="molecule type" value="Genomic_DNA"/>
</dbReference>
<dbReference type="GO" id="GO:0008168">
    <property type="term" value="F:methyltransferase activity"/>
    <property type="evidence" value="ECO:0007669"/>
    <property type="project" value="UniProtKB-KW"/>
</dbReference>
<protein>
    <submittedName>
        <fullName evidence="2">Methyltransferase domain-containing protein</fullName>
    </submittedName>
</protein>
<dbReference type="AlphaFoldDB" id="A0A1I0BSX1"/>
<dbReference type="InterPro" id="IPR025714">
    <property type="entry name" value="Methyltranfer_dom"/>
</dbReference>
<evidence type="ECO:0000259" key="1">
    <source>
        <dbReference type="Pfam" id="PF13679"/>
    </source>
</evidence>
<keyword evidence="3" id="KW-1185">Reference proteome</keyword>
<dbReference type="RefSeq" id="WP_177180676.1">
    <property type="nucleotide sequence ID" value="NZ_FOHN01000008.1"/>
</dbReference>
<evidence type="ECO:0000313" key="2">
    <source>
        <dbReference type="EMBL" id="SET09735.1"/>
    </source>
</evidence>
<keyword evidence="2" id="KW-0808">Transferase</keyword>
<accession>A0A1I0BSX1</accession>
<gene>
    <name evidence="2" type="ORF">SAMN04487772_10866</name>
</gene>
<dbReference type="SUPFAM" id="SSF53335">
    <property type="entry name" value="S-adenosyl-L-methionine-dependent methyltransferases"/>
    <property type="match status" value="1"/>
</dbReference>
<dbReference type="GO" id="GO:0032259">
    <property type="term" value="P:methylation"/>
    <property type="evidence" value="ECO:0007669"/>
    <property type="project" value="UniProtKB-KW"/>
</dbReference>
<sequence>MEVKDVEKLSAYIDENLVDIIISNAQGSGQMKKVKVRAVHVKEQTKFQVTSYQGTKVYHKNYNREDFIKLLEQFITGYEIEEQENAVVKFKQVVIRTTKEQVTALFSKKGKMTLKASKLKQELPKPIFEHNRRKRYILEEGTAVPFLVDLGVMTKEGKIVQSKYDKYRQINRFLEFVEDIVEELPQDRELTILDFGCGKSYLTFALYYYFKKLKRYDINIIGLDLKDDVIRTCNRLASKYEYDKLKFLHGNISDYEELEKVDMVVTLHACDTATDFALQKAILWDAKVILSVPCCQHEINQQIKCEQLETVLKYGLLKERISALLTDGLRAELLECNGYRTQILEFIDMEHTPKNILIRAVKQESGKKKTPQDYERLVEFLHVQPALGALLGLNPERKDKKIGMKYHETRV</sequence>
<dbReference type="Gene3D" id="3.40.50.150">
    <property type="entry name" value="Vaccinia Virus protein VP39"/>
    <property type="match status" value="1"/>
</dbReference>
<dbReference type="PANTHER" id="PTHR13369">
    <property type="match status" value="1"/>
</dbReference>
<dbReference type="STRING" id="29364.SAMN04487772_10866"/>
<organism evidence="2 3">
    <name type="scientific">[Clostridium] polysaccharolyticum</name>
    <dbReference type="NCBI Taxonomy" id="29364"/>
    <lineage>
        <taxon>Bacteria</taxon>
        <taxon>Bacillati</taxon>
        <taxon>Bacillota</taxon>
        <taxon>Clostridia</taxon>
        <taxon>Lachnospirales</taxon>
        <taxon>Lachnospiraceae</taxon>
    </lineage>
</organism>
<name>A0A1I0BSX1_9FIRM</name>
<dbReference type="GO" id="GO:0005737">
    <property type="term" value="C:cytoplasm"/>
    <property type="evidence" value="ECO:0007669"/>
    <property type="project" value="TreeGrafter"/>
</dbReference>
<dbReference type="CDD" id="cd02440">
    <property type="entry name" value="AdoMet_MTases"/>
    <property type="match status" value="1"/>
</dbReference>
<dbReference type="Pfam" id="PF13679">
    <property type="entry name" value="Methyltransf_32"/>
    <property type="match status" value="1"/>
</dbReference>
<dbReference type="InterPro" id="IPR029063">
    <property type="entry name" value="SAM-dependent_MTases_sf"/>
</dbReference>
<reference evidence="2 3" key="1">
    <citation type="submission" date="2016-10" db="EMBL/GenBank/DDBJ databases">
        <authorList>
            <person name="de Groot N.N."/>
        </authorList>
    </citation>
    <scope>NUCLEOTIDE SEQUENCE [LARGE SCALE GENOMIC DNA]</scope>
    <source>
        <strain evidence="2 3">DSM 1801</strain>
    </source>
</reference>
<evidence type="ECO:0000313" key="3">
    <source>
        <dbReference type="Proteomes" id="UP000199800"/>
    </source>
</evidence>
<proteinExistence type="predicted"/>